<proteinExistence type="predicted"/>
<sequence length="241" mass="27667">MQQSKNIRTFGSNRRERKTMQELVFLESLKLDEVPFTTSEVIADHAEVAHHSVTRLIRDYAKDLEEFGIIGFEIHKLDGRGRPRKIYRLNEEQATLLITYLDNTEPVRAFKKELVKQFFAMKHEQLSRQALRSAGKQVRVSMTDAIRDAGFSPHFYKHFTNLCYKSAIGFNATQIRKARGVDKCNNILDFLTAKEQEAVNMREQQIATLISLGMDYEQIKAILANGGVIYQTTLKMPATAH</sequence>
<dbReference type="InterPro" id="IPR014054">
    <property type="entry name" value="Phage_regulatory_Rha"/>
</dbReference>
<dbReference type="EMBL" id="AEWT01000010">
    <property type="protein sequence ID" value="EGC69766.1"/>
    <property type="molecule type" value="Genomic_DNA"/>
</dbReference>
<protein>
    <recommendedName>
        <fullName evidence="3">Phage regulatory protein Rha (Phage_pRha)</fullName>
    </recommendedName>
</protein>
<accession>F0EJF8</accession>
<name>F0EJF8_ENTCA</name>
<dbReference type="HOGENOM" id="CLU_046670_9_1_9"/>
<dbReference type="AlphaFoldDB" id="F0EJF8"/>
<organism evidence="1 2">
    <name type="scientific">Enterococcus casseliflavus ATCC 12755</name>
    <dbReference type="NCBI Taxonomy" id="888066"/>
    <lineage>
        <taxon>Bacteria</taxon>
        <taxon>Bacillati</taxon>
        <taxon>Bacillota</taxon>
        <taxon>Bacilli</taxon>
        <taxon>Lactobacillales</taxon>
        <taxon>Enterococcaceae</taxon>
        <taxon>Enterococcus</taxon>
    </lineage>
</organism>
<evidence type="ECO:0008006" key="3">
    <source>
        <dbReference type="Google" id="ProtNLM"/>
    </source>
</evidence>
<reference evidence="1 2" key="1">
    <citation type="submission" date="2011-01" db="EMBL/GenBank/DDBJ databases">
        <authorList>
            <person name="Muzny D."/>
            <person name="Qin X."/>
            <person name="Deng J."/>
            <person name="Jiang H."/>
            <person name="Liu Y."/>
            <person name="Qu J."/>
            <person name="Song X.-Z."/>
            <person name="Zhang L."/>
            <person name="Thornton R."/>
            <person name="Coyle M."/>
            <person name="Francisco L."/>
            <person name="Jackson L."/>
            <person name="Javaid M."/>
            <person name="Korchina V."/>
            <person name="Kovar C."/>
            <person name="Mata R."/>
            <person name="Mathew T."/>
            <person name="Ngo R."/>
            <person name="Nguyen L."/>
            <person name="Nguyen N."/>
            <person name="Okwuonu G."/>
            <person name="Ongeri F."/>
            <person name="Pham C."/>
            <person name="Simmons D."/>
            <person name="Wilczek-Boney K."/>
            <person name="Hale W."/>
            <person name="Jakkamsetti A."/>
            <person name="Pham P."/>
            <person name="Ruth R."/>
            <person name="San Lucas F."/>
            <person name="Warren J."/>
            <person name="Zhang J."/>
            <person name="Zhao Z."/>
            <person name="Zhou C."/>
            <person name="Zhu D."/>
            <person name="Lee S."/>
            <person name="Bess C."/>
            <person name="Blankenburg K."/>
            <person name="Forbes L."/>
            <person name="Fu Q."/>
            <person name="Gubbala S."/>
            <person name="Hirani K."/>
            <person name="Jayaseelan J.C."/>
            <person name="Lara F."/>
            <person name="Munidasa M."/>
            <person name="Palculict T."/>
            <person name="Patil S."/>
            <person name="Pu L.-L."/>
            <person name="Saada N."/>
            <person name="Tang L."/>
            <person name="Weissenberger G."/>
            <person name="Zhu Y."/>
            <person name="Hemphill L."/>
            <person name="Shang Y."/>
            <person name="Youmans B."/>
            <person name="Ayvaz T."/>
            <person name="Ross M."/>
            <person name="Santibanez J."/>
            <person name="Aqrawi P."/>
            <person name="Gross S."/>
            <person name="Joshi V."/>
            <person name="Fowler G."/>
            <person name="Nazareth L."/>
            <person name="Reid J."/>
            <person name="Worley K."/>
            <person name="Petrosino J."/>
            <person name="Highlander S."/>
            <person name="Gibbs R."/>
        </authorList>
    </citation>
    <scope>NUCLEOTIDE SEQUENCE [LARGE SCALE GENOMIC DNA]</scope>
    <source>
        <strain evidence="1 2">ATCC 12755</strain>
    </source>
</reference>
<dbReference type="Pfam" id="PF09669">
    <property type="entry name" value="Phage_pRha"/>
    <property type="match status" value="1"/>
</dbReference>
<comment type="caution">
    <text evidence="1">The sequence shown here is derived from an EMBL/GenBank/DDBJ whole genome shotgun (WGS) entry which is preliminary data.</text>
</comment>
<evidence type="ECO:0000313" key="2">
    <source>
        <dbReference type="Proteomes" id="UP000004835"/>
    </source>
</evidence>
<dbReference type="Proteomes" id="UP000004835">
    <property type="component" value="Unassembled WGS sequence"/>
</dbReference>
<gene>
    <name evidence="1" type="ORF">HMPREF9087_1154</name>
</gene>
<evidence type="ECO:0000313" key="1">
    <source>
        <dbReference type="EMBL" id="EGC69766.1"/>
    </source>
</evidence>